<feature type="transmembrane region" description="Helical" evidence="1">
    <location>
        <begin position="6"/>
        <end position="24"/>
    </location>
</feature>
<keyword evidence="1" id="KW-0812">Transmembrane</keyword>
<feature type="transmembrane region" description="Helical" evidence="1">
    <location>
        <begin position="56"/>
        <end position="78"/>
    </location>
</feature>
<organism evidence="3 4">
    <name type="scientific">Pontibacter locisalis</name>
    <dbReference type="NCBI Taxonomy" id="1719035"/>
    <lineage>
        <taxon>Bacteria</taxon>
        <taxon>Pseudomonadati</taxon>
        <taxon>Bacteroidota</taxon>
        <taxon>Cytophagia</taxon>
        <taxon>Cytophagales</taxon>
        <taxon>Hymenobacteraceae</taxon>
        <taxon>Pontibacter</taxon>
    </lineage>
</organism>
<gene>
    <name evidence="3" type="ORF">ACFSRY_09565</name>
</gene>
<sequence>MIFLAPYWLFAASAILIPIAIHLWNKRQGKTVKVGSLRWLEPSSSRRWSSIRLTDAWLLALRCLILILLAAALAQPVLVQQPRKPEGKKVVYLGQELLYTSALKQIKPTVDSLLKQGYSLRTYTPDFRQIPQEEWQQISSRITDSTLHSSTNYWSLLPVLAEKHKQASDSVWLFTSDQQRFFAGSRPEVLPINIRWVPITTDAQTSWLQTAVKISQDSLLLIVGNSSRNGITYSRHYISAGAQSVRLPNNQTLQLQNLVDTLQAKIGSASNNVQVQTKPLQVSILADEAQQQEARFLKAAIQSISSYTSLPININADTTTADWFFWLRAEEVPEQVMQQVQQGSKLWVQQQRSPRTYQTNIAATGETGVKVRQISAVNSLNDKTTDLWIAANSQPVLSVQPIGAGKVYTFRSGFTSTWSELGRSAQLPELLLPLLLPAPEAILFDLRALDEQQLIPTERTSLVAKNTTNPHREPLLPWIILAAFVLFLIERVISNRRSKASV</sequence>
<protein>
    <submittedName>
        <fullName evidence="3">BatA domain-containing protein</fullName>
    </submittedName>
</protein>
<dbReference type="PANTHER" id="PTHR37464:SF1">
    <property type="entry name" value="BLL2463 PROTEIN"/>
    <property type="match status" value="1"/>
</dbReference>
<dbReference type="Proteomes" id="UP001597544">
    <property type="component" value="Unassembled WGS sequence"/>
</dbReference>
<evidence type="ECO:0000256" key="1">
    <source>
        <dbReference type="SAM" id="Phobius"/>
    </source>
</evidence>
<evidence type="ECO:0000313" key="4">
    <source>
        <dbReference type="Proteomes" id="UP001597544"/>
    </source>
</evidence>
<dbReference type="Pfam" id="PF07584">
    <property type="entry name" value="BatA"/>
    <property type="match status" value="1"/>
</dbReference>
<name>A0ABW5IMF4_9BACT</name>
<comment type="caution">
    <text evidence="3">The sequence shown here is derived from an EMBL/GenBank/DDBJ whole genome shotgun (WGS) entry which is preliminary data.</text>
</comment>
<keyword evidence="1" id="KW-0472">Membrane</keyword>
<keyword evidence="1" id="KW-1133">Transmembrane helix</keyword>
<evidence type="ECO:0000313" key="3">
    <source>
        <dbReference type="EMBL" id="MFD2514112.1"/>
    </source>
</evidence>
<dbReference type="PANTHER" id="PTHR37464">
    <property type="entry name" value="BLL2463 PROTEIN"/>
    <property type="match status" value="1"/>
</dbReference>
<accession>A0ABW5IMF4</accession>
<dbReference type="EMBL" id="JBHULU010000012">
    <property type="protein sequence ID" value="MFD2514112.1"/>
    <property type="molecule type" value="Genomic_DNA"/>
</dbReference>
<evidence type="ECO:0000259" key="2">
    <source>
        <dbReference type="Pfam" id="PF07584"/>
    </source>
</evidence>
<feature type="transmembrane region" description="Helical" evidence="1">
    <location>
        <begin position="475"/>
        <end position="493"/>
    </location>
</feature>
<feature type="domain" description="Aerotolerance regulator N-terminal" evidence="2">
    <location>
        <begin position="1"/>
        <end position="76"/>
    </location>
</feature>
<dbReference type="NCBIfam" id="TIGR02226">
    <property type="entry name" value="two_anch"/>
    <property type="match status" value="1"/>
</dbReference>
<dbReference type="InterPro" id="IPR011933">
    <property type="entry name" value="Double_TM_dom"/>
</dbReference>
<reference evidence="4" key="1">
    <citation type="journal article" date="2019" name="Int. J. Syst. Evol. Microbiol.">
        <title>The Global Catalogue of Microorganisms (GCM) 10K type strain sequencing project: providing services to taxonomists for standard genome sequencing and annotation.</title>
        <authorList>
            <consortium name="The Broad Institute Genomics Platform"/>
            <consortium name="The Broad Institute Genome Sequencing Center for Infectious Disease"/>
            <person name="Wu L."/>
            <person name="Ma J."/>
        </authorList>
    </citation>
    <scope>NUCLEOTIDE SEQUENCE [LARGE SCALE GENOMIC DNA]</scope>
    <source>
        <strain evidence="4">KCTC 42498</strain>
    </source>
</reference>
<dbReference type="RefSeq" id="WP_377506012.1">
    <property type="nucleotide sequence ID" value="NZ_JBHULU010000012.1"/>
</dbReference>
<proteinExistence type="predicted"/>
<keyword evidence="4" id="KW-1185">Reference proteome</keyword>
<dbReference type="InterPro" id="IPR024163">
    <property type="entry name" value="Aerotolerance_reg_N"/>
</dbReference>